<comment type="caution">
    <text evidence="5">The sequence shown here is derived from an EMBL/GenBank/DDBJ whole genome shotgun (WGS) entry which is preliminary data.</text>
</comment>
<dbReference type="InterPro" id="IPR036390">
    <property type="entry name" value="WH_DNA-bd_sf"/>
</dbReference>
<dbReference type="SMART" id="SM00347">
    <property type="entry name" value="HTH_MARR"/>
    <property type="match status" value="1"/>
</dbReference>
<dbReference type="EMBL" id="JACCBX010000002">
    <property type="protein sequence ID" value="NYE03976.1"/>
    <property type="molecule type" value="Genomic_DNA"/>
</dbReference>
<accession>A0A852T830</accession>
<dbReference type="PANTHER" id="PTHR42756:SF1">
    <property type="entry name" value="TRANSCRIPTIONAL REPRESSOR OF EMRAB OPERON"/>
    <property type="match status" value="1"/>
</dbReference>
<proteinExistence type="predicted"/>
<dbReference type="PRINTS" id="PR00598">
    <property type="entry name" value="HTHMARR"/>
</dbReference>
<organism evidence="5 6">
    <name type="scientific">Neobacillus niacini</name>
    <dbReference type="NCBI Taxonomy" id="86668"/>
    <lineage>
        <taxon>Bacteria</taxon>
        <taxon>Bacillati</taxon>
        <taxon>Bacillota</taxon>
        <taxon>Bacilli</taxon>
        <taxon>Bacillales</taxon>
        <taxon>Bacillaceae</taxon>
        <taxon>Neobacillus</taxon>
    </lineage>
</organism>
<dbReference type="SUPFAM" id="SSF46785">
    <property type="entry name" value="Winged helix' DNA-binding domain"/>
    <property type="match status" value="1"/>
</dbReference>
<dbReference type="AlphaFoldDB" id="A0A852T830"/>
<evidence type="ECO:0000256" key="2">
    <source>
        <dbReference type="ARBA" id="ARBA00023125"/>
    </source>
</evidence>
<dbReference type="Proteomes" id="UP000548423">
    <property type="component" value="Unassembled WGS sequence"/>
</dbReference>
<sequence>MEYKCTNQPFLLMMQTSKAIQERIRDEMLNYKLSVTEFSVLEVLFLQGKQNIQQIGNRILISSGSMTYVIDKLEKRGLLSRNDCPEDRRIIHVTLTDDGFQLMKEIMPKHQELVDHIFHSLGDKEAETMVSLLKKVQSRVKV</sequence>
<dbReference type="Gene3D" id="1.10.10.10">
    <property type="entry name" value="Winged helix-like DNA-binding domain superfamily/Winged helix DNA-binding domain"/>
    <property type="match status" value="1"/>
</dbReference>
<protein>
    <submittedName>
        <fullName evidence="5">MarR family 2-MHQ and catechol resistance regulon transcriptional repressor</fullName>
    </submittedName>
</protein>
<evidence type="ECO:0000313" key="5">
    <source>
        <dbReference type="EMBL" id="NYE03976.1"/>
    </source>
</evidence>
<dbReference type="GO" id="GO:0003677">
    <property type="term" value="F:DNA binding"/>
    <property type="evidence" value="ECO:0007669"/>
    <property type="project" value="UniProtKB-KW"/>
</dbReference>
<dbReference type="PROSITE" id="PS50995">
    <property type="entry name" value="HTH_MARR_2"/>
    <property type="match status" value="1"/>
</dbReference>
<feature type="domain" description="HTH marR-type" evidence="4">
    <location>
        <begin position="6"/>
        <end position="138"/>
    </location>
</feature>
<reference evidence="6" key="2">
    <citation type="submission" date="2020-08" db="EMBL/GenBank/DDBJ databases">
        <title>The Agave Microbiome: Exploring the role of microbial communities in plant adaptations to desert environments.</title>
        <authorList>
            <person name="Partida-Martinez L.P."/>
        </authorList>
    </citation>
    <scope>NUCLEOTIDE SEQUENCE [LARGE SCALE GENOMIC DNA]</scope>
    <source>
        <strain evidence="6">AT2.8</strain>
    </source>
</reference>
<evidence type="ECO:0000256" key="1">
    <source>
        <dbReference type="ARBA" id="ARBA00023015"/>
    </source>
</evidence>
<evidence type="ECO:0000313" key="6">
    <source>
        <dbReference type="Proteomes" id="UP000548423"/>
    </source>
</evidence>
<name>A0A852T830_9BACI</name>
<dbReference type="InterPro" id="IPR036388">
    <property type="entry name" value="WH-like_DNA-bd_sf"/>
</dbReference>
<keyword evidence="2" id="KW-0238">DNA-binding</keyword>
<dbReference type="InterPro" id="IPR023187">
    <property type="entry name" value="Tscrpt_reg_MarR-type_CS"/>
</dbReference>
<evidence type="ECO:0000259" key="4">
    <source>
        <dbReference type="PROSITE" id="PS50995"/>
    </source>
</evidence>
<dbReference type="InterPro" id="IPR000835">
    <property type="entry name" value="HTH_MarR-typ"/>
</dbReference>
<dbReference type="PANTHER" id="PTHR42756">
    <property type="entry name" value="TRANSCRIPTIONAL REGULATOR, MARR"/>
    <property type="match status" value="1"/>
</dbReference>
<evidence type="ECO:0000256" key="3">
    <source>
        <dbReference type="ARBA" id="ARBA00023163"/>
    </source>
</evidence>
<dbReference type="PROSITE" id="PS01117">
    <property type="entry name" value="HTH_MARR_1"/>
    <property type="match status" value="1"/>
</dbReference>
<reference evidence="6" key="1">
    <citation type="submission" date="2020-07" db="EMBL/GenBank/DDBJ databases">
        <authorList>
            <person name="Partida-Martinez L."/>
            <person name="Huntemann M."/>
            <person name="Clum A."/>
            <person name="Wang J."/>
            <person name="Palaniappan K."/>
            <person name="Ritter S."/>
            <person name="Chen I.-M."/>
            <person name="Stamatis D."/>
            <person name="Reddy T."/>
            <person name="O'Malley R."/>
            <person name="Daum C."/>
            <person name="Shapiro N."/>
            <person name="Ivanova N."/>
            <person name="Kyrpides N."/>
            <person name="Woyke T."/>
        </authorList>
    </citation>
    <scope>NUCLEOTIDE SEQUENCE [LARGE SCALE GENOMIC DNA]</scope>
    <source>
        <strain evidence="6">AT2.8</strain>
    </source>
</reference>
<dbReference type="Pfam" id="PF01047">
    <property type="entry name" value="MarR"/>
    <property type="match status" value="1"/>
</dbReference>
<gene>
    <name evidence="5" type="ORF">F4694_000720</name>
</gene>
<dbReference type="GO" id="GO:0003700">
    <property type="term" value="F:DNA-binding transcription factor activity"/>
    <property type="evidence" value="ECO:0007669"/>
    <property type="project" value="InterPro"/>
</dbReference>
<keyword evidence="1" id="KW-0805">Transcription regulation</keyword>
<keyword evidence="3" id="KW-0804">Transcription</keyword>